<comment type="subcellular location">
    <subcellularLocation>
        <location evidence="1">Nucleus</location>
    </subcellularLocation>
</comment>
<name>A0A6G1G747_9PEZI</name>
<organism evidence="7">
    <name type="scientific">Eremomyces bilateralis CBS 781.70</name>
    <dbReference type="NCBI Taxonomy" id="1392243"/>
    <lineage>
        <taxon>Eukaryota</taxon>
        <taxon>Fungi</taxon>
        <taxon>Dikarya</taxon>
        <taxon>Ascomycota</taxon>
        <taxon>Pezizomycotina</taxon>
        <taxon>Dothideomycetes</taxon>
        <taxon>Dothideomycetes incertae sedis</taxon>
        <taxon>Eremomycetales</taxon>
        <taxon>Eremomycetaceae</taxon>
        <taxon>Eremomyces</taxon>
    </lineage>
</organism>
<keyword evidence="4" id="KW-0539">Nucleus</keyword>
<keyword evidence="3" id="KW-0235">DNA replication</keyword>
<comment type="similarity">
    <text evidence="2">Belongs to the CDC45 family.</text>
</comment>
<dbReference type="GO" id="GO:0031261">
    <property type="term" value="C:DNA replication preinitiation complex"/>
    <property type="evidence" value="ECO:0007669"/>
    <property type="project" value="TreeGrafter"/>
</dbReference>
<dbReference type="Pfam" id="PF02724">
    <property type="entry name" value="CDC45"/>
    <property type="match status" value="1"/>
</dbReference>
<evidence type="ECO:0000313" key="7">
    <source>
        <dbReference type="EMBL" id="KAF1813756.1"/>
    </source>
</evidence>
<evidence type="ECO:0000256" key="3">
    <source>
        <dbReference type="ARBA" id="ARBA00022705"/>
    </source>
</evidence>
<evidence type="ECO:0000256" key="4">
    <source>
        <dbReference type="ARBA" id="ARBA00023242"/>
    </source>
</evidence>
<sequence length="861" mass="93840">MYLPRSLVGHLYNHLLRSHHPLSPPVLILVSLEPDAICACRILTSLLRRDYISHKIHPISGYADLANAGTELVRPMRRSDGGSGGVVICLGVGGMVDLEEKLGLEVDENGEGGMGGVEVWVLDARRPYNLTNVFGGQGIQPEEIADEAGRRRHGIDKGQLSDAYLPGNGGIIVLDDGDIEEDLEPEREAYCALAEMPELGDDDESIVSESEVGEAADEDDIPTSGQASRKRKSWSDTEDSELDDDERPRQRRRSNSSTIIPSSPRPDRRRALGSSESSRSVSPIEHSGSVSPIPKSNELSARQLRRQLLRLRQKHDRVLQKYYSLGTSFSEPVSSLLYSLASELGREDNELLWLAIVGVTSLELAGQTAHGLGLMPISDNLTPSSWSGARGARIRAVLRDEVRRLNPADPNSSRDSTTGEASGAIPTQARSPTDNAIRLSPEPRFLLIRHWSLYDSMLHSSYVASKLKTWTEPGTRRLQRLLAKMGVSLTQCRQSYTHMDMELKRGLRERLLKFAPLYGLHDLVPPRVFGAGDAGKDSWGFVRCWGWKACLSASDVGVVLSAILDVGHVAHAAPTSTAQHAPSTLSSGASTPAASTGTHDLALTPTGADASDMSRFFAAYDALGSPSVVLAQVGVAQGLARAILRTGTSLLAKKQIRRLAAFRMCVVREGPDVGVFCRAGPLVKLGLWVAGAVREEGEGGGEMVIAGLDEGRGVFVVVGLGGGSGGYDAERRSAKMVERKKRKEEKEKRRGERRAEREKRREERQERWLAMGEDLEDFEESEDESEEDDSDSDSGSESEGEERRRAKKGEGRNKFGIAFLEVARETGARVRKDGFEHCIVEVGKESLSAFLEGLSFKAVVG</sequence>
<protein>
    <submittedName>
        <fullName evidence="7 9">CDC45-like protein</fullName>
    </submittedName>
</protein>
<feature type="region of interest" description="Disordered" evidence="6">
    <location>
        <begin position="404"/>
        <end position="436"/>
    </location>
</feature>
<dbReference type="GO" id="GO:0003682">
    <property type="term" value="F:chromatin binding"/>
    <property type="evidence" value="ECO:0007669"/>
    <property type="project" value="TreeGrafter"/>
</dbReference>
<accession>A0A6G1G747</accession>
<dbReference type="GO" id="GO:0006270">
    <property type="term" value="P:DNA replication initiation"/>
    <property type="evidence" value="ECO:0007669"/>
    <property type="project" value="InterPro"/>
</dbReference>
<gene>
    <name evidence="7 9" type="ORF">P152DRAFT_501273</name>
</gene>
<dbReference type="EMBL" id="ML975154">
    <property type="protein sequence ID" value="KAF1813756.1"/>
    <property type="molecule type" value="Genomic_DNA"/>
</dbReference>
<dbReference type="InterPro" id="IPR003874">
    <property type="entry name" value="CDC45"/>
</dbReference>
<feature type="compositionally biased region" description="Acidic residues" evidence="6">
    <location>
        <begin position="773"/>
        <end position="800"/>
    </location>
</feature>
<dbReference type="GO" id="GO:0000727">
    <property type="term" value="P:double-strand break repair via break-induced replication"/>
    <property type="evidence" value="ECO:0007669"/>
    <property type="project" value="TreeGrafter"/>
</dbReference>
<feature type="compositionally biased region" description="Acidic residues" evidence="6">
    <location>
        <begin position="198"/>
        <end position="221"/>
    </location>
</feature>
<dbReference type="RefSeq" id="XP_033535387.1">
    <property type="nucleotide sequence ID" value="XM_033682317.1"/>
</dbReference>
<evidence type="ECO:0000256" key="2">
    <source>
        <dbReference type="ARBA" id="ARBA00010727"/>
    </source>
</evidence>
<dbReference type="GO" id="GO:0003697">
    <property type="term" value="F:single-stranded DNA binding"/>
    <property type="evidence" value="ECO:0007669"/>
    <property type="project" value="TreeGrafter"/>
</dbReference>
<dbReference type="GO" id="GO:1902977">
    <property type="term" value="P:mitotic DNA replication preinitiation complex assembly"/>
    <property type="evidence" value="ECO:0007669"/>
    <property type="project" value="TreeGrafter"/>
</dbReference>
<feature type="compositionally biased region" description="Basic and acidic residues" evidence="6">
    <location>
        <begin position="728"/>
        <end position="737"/>
    </location>
</feature>
<evidence type="ECO:0000256" key="5">
    <source>
        <dbReference type="ARBA" id="ARBA00023306"/>
    </source>
</evidence>
<keyword evidence="8" id="KW-1185">Reference proteome</keyword>
<keyword evidence="5" id="KW-0131">Cell cycle</keyword>
<dbReference type="PANTHER" id="PTHR10507">
    <property type="entry name" value="CDC45-RELATED PROTEIN"/>
    <property type="match status" value="1"/>
</dbReference>
<dbReference type="OrthoDB" id="10258882at2759"/>
<dbReference type="GO" id="GO:0003688">
    <property type="term" value="F:DNA replication origin binding"/>
    <property type="evidence" value="ECO:0007669"/>
    <property type="project" value="TreeGrafter"/>
</dbReference>
<evidence type="ECO:0000313" key="9">
    <source>
        <dbReference type="RefSeq" id="XP_033535387.1"/>
    </source>
</evidence>
<feature type="compositionally biased region" description="Acidic residues" evidence="6">
    <location>
        <begin position="236"/>
        <end position="245"/>
    </location>
</feature>
<evidence type="ECO:0000313" key="8">
    <source>
        <dbReference type="Proteomes" id="UP000504638"/>
    </source>
</evidence>
<reference evidence="7 9" key="1">
    <citation type="submission" date="2020-01" db="EMBL/GenBank/DDBJ databases">
        <authorList>
            <consortium name="DOE Joint Genome Institute"/>
            <person name="Haridas S."/>
            <person name="Albert R."/>
            <person name="Binder M."/>
            <person name="Bloem J."/>
            <person name="Labutti K."/>
            <person name="Salamov A."/>
            <person name="Andreopoulos B."/>
            <person name="Baker S.E."/>
            <person name="Barry K."/>
            <person name="Bills G."/>
            <person name="Bluhm B.H."/>
            <person name="Cannon C."/>
            <person name="Castanera R."/>
            <person name="Culley D.E."/>
            <person name="Daum C."/>
            <person name="Ezra D."/>
            <person name="Gonzalez J.B."/>
            <person name="Henrissat B."/>
            <person name="Kuo A."/>
            <person name="Liang C."/>
            <person name="Lipzen A."/>
            <person name="Lutzoni F."/>
            <person name="Magnuson J."/>
            <person name="Mondo S."/>
            <person name="Nolan M."/>
            <person name="Ohm R."/>
            <person name="Pangilinan J."/>
            <person name="Park H.-J."/>
            <person name="Ramirez L."/>
            <person name="Alfaro M."/>
            <person name="Sun H."/>
            <person name="Tritt A."/>
            <person name="Yoshinaga Y."/>
            <person name="Zwiers L.-H."/>
            <person name="Turgeon B.G."/>
            <person name="Goodwin S.B."/>
            <person name="Spatafora J.W."/>
            <person name="Crous P.W."/>
            <person name="Grigoriev I.V."/>
        </authorList>
    </citation>
    <scope>NUCLEOTIDE SEQUENCE</scope>
    <source>
        <strain evidence="7 9">CBS 781.70</strain>
    </source>
</reference>
<feature type="compositionally biased region" description="Polar residues" evidence="6">
    <location>
        <begin position="409"/>
        <end position="420"/>
    </location>
</feature>
<dbReference type="GeneID" id="54422887"/>
<feature type="compositionally biased region" description="Low complexity" evidence="6">
    <location>
        <begin position="581"/>
        <end position="598"/>
    </location>
</feature>
<dbReference type="AlphaFoldDB" id="A0A6G1G747"/>
<proteinExistence type="inferred from homology"/>
<feature type="region of interest" description="Disordered" evidence="6">
    <location>
        <begin position="728"/>
        <end position="809"/>
    </location>
</feature>
<dbReference type="PANTHER" id="PTHR10507:SF0">
    <property type="entry name" value="CELL DIVISION CONTROL PROTEIN 45 HOMOLOG"/>
    <property type="match status" value="1"/>
</dbReference>
<dbReference type="Proteomes" id="UP000504638">
    <property type="component" value="Unplaced"/>
</dbReference>
<feature type="region of interest" description="Disordered" evidence="6">
    <location>
        <begin position="196"/>
        <end position="299"/>
    </location>
</feature>
<feature type="compositionally biased region" description="Basic and acidic residues" evidence="6">
    <location>
        <begin position="744"/>
        <end position="767"/>
    </location>
</feature>
<feature type="compositionally biased region" description="Low complexity" evidence="6">
    <location>
        <begin position="272"/>
        <end position="282"/>
    </location>
</feature>
<feature type="region of interest" description="Disordered" evidence="6">
    <location>
        <begin position="577"/>
        <end position="602"/>
    </location>
</feature>
<evidence type="ECO:0000256" key="1">
    <source>
        <dbReference type="ARBA" id="ARBA00004123"/>
    </source>
</evidence>
<reference evidence="9" key="2">
    <citation type="submission" date="2020-04" db="EMBL/GenBank/DDBJ databases">
        <authorList>
            <consortium name="NCBI Genome Project"/>
        </authorList>
    </citation>
    <scope>NUCLEOTIDE SEQUENCE</scope>
    <source>
        <strain evidence="9">CBS 781.70</strain>
    </source>
</reference>
<reference evidence="9" key="3">
    <citation type="submission" date="2025-04" db="UniProtKB">
        <authorList>
            <consortium name="RefSeq"/>
        </authorList>
    </citation>
    <scope>IDENTIFICATION</scope>
    <source>
        <strain evidence="9">CBS 781.70</strain>
    </source>
</reference>
<evidence type="ECO:0000256" key="6">
    <source>
        <dbReference type="SAM" id="MobiDB-lite"/>
    </source>
</evidence>